<name>A0A1H9YW65_9BACT</name>
<dbReference type="Pfam" id="PF00590">
    <property type="entry name" value="TP_methylase"/>
    <property type="match status" value="1"/>
</dbReference>
<dbReference type="AlphaFoldDB" id="A0A1H9YW65"/>
<dbReference type="InterPro" id="IPR014776">
    <property type="entry name" value="4pyrrole_Mease_sub2"/>
</dbReference>
<dbReference type="InterPro" id="IPR035996">
    <property type="entry name" value="4pyrrol_Methylase_sf"/>
</dbReference>
<dbReference type="NCBIfam" id="TIGR00096">
    <property type="entry name" value="16S rRNA (cytidine(1402)-2'-O)-methyltransferase"/>
    <property type="match status" value="1"/>
</dbReference>
<dbReference type="PROSITE" id="PS01296">
    <property type="entry name" value="RSMI"/>
    <property type="match status" value="1"/>
</dbReference>
<dbReference type="InterPro" id="IPR014777">
    <property type="entry name" value="4pyrrole_Mease_sub1"/>
</dbReference>
<dbReference type="Gene3D" id="3.40.1010.10">
    <property type="entry name" value="Cobalt-precorrin-4 Transmethylase, Domain 1"/>
    <property type="match status" value="1"/>
</dbReference>
<organism evidence="9 10">
    <name type="scientific">Hymenobacter actinosclerus</name>
    <dbReference type="NCBI Taxonomy" id="82805"/>
    <lineage>
        <taxon>Bacteria</taxon>
        <taxon>Pseudomonadati</taxon>
        <taxon>Bacteroidota</taxon>
        <taxon>Cytophagia</taxon>
        <taxon>Cytophagales</taxon>
        <taxon>Hymenobacteraceae</taxon>
        <taxon>Hymenobacter</taxon>
    </lineage>
</organism>
<dbReference type="InterPro" id="IPR008189">
    <property type="entry name" value="rRNA_ssu_MeTfrase_I"/>
</dbReference>
<dbReference type="EMBL" id="FOHS01000001">
    <property type="protein sequence ID" value="SES73348.1"/>
    <property type="molecule type" value="Genomic_DNA"/>
</dbReference>
<comment type="function">
    <text evidence="6">Catalyzes the 2'-O-methylation of the ribose of cytidine 1402 (C1402) in 16S rRNA.</text>
</comment>
<dbReference type="RefSeq" id="WP_092767250.1">
    <property type="nucleotide sequence ID" value="NZ_FOHS01000001.1"/>
</dbReference>
<proteinExistence type="inferred from homology"/>
<evidence type="ECO:0000313" key="9">
    <source>
        <dbReference type="EMBL" id="SES73348.1"/>
    </source>
</evidence>
<dbReference type="InterPro" id="IPR018063">
    <property type="entry name" value="SAM_MeTrfase_RsmI_CS"/>
</dbReference>
<evidence type="ECO:0000313" key="10">
    <source>
        <dbReference type="Proteomes" id="UP000198697"/>
    </source>
</evidence>
<comment type="catalytic activity">
    <reaction evidence="6">
        <text>cytidine(1402) in 16S rRNA + S-adenosyl-L-methionine = 2'-O-methylcytidine(1402) in 16S rRNA + S-adenosyl-L-homocysteine + H(+)</text>
        <dbReference type="Rhea" id="RHEA:42924"/>
        <dbReference type="Rhea" id="RHEA-COMP:10285"/>
        <dbReference type="Rhea" id="RHEA-COMP:10286"/>
        <dbReference type="ChEBI" id="CHEBI:15378"/>
        <dbReference type="ChEBI" id="CHEBI:57856"/>
        <dbReference type="ChEBI" id="CHEBI:59789"/>
        <dbReference type="ChEBI" id="CHEBI:74495"/>
        <dbReference type="ChEBI" id="CHEBI:82748"/>
        <dbReference type="EC" id="2.1.1.198"/>
    </reaction>
</comment>
<keyword evidence="3 6" id="KW-0489">Methyltransferase</keyword>
<dbReference type="Gene3D" id="3.30.950.10">
    <property type="entry name" value="Methyltransferase, Cobalt-precorrin-4 Transmethylase, Domain 2"/>
    <property type="match status" value="1"/>
</dbReference>
<dbReference type="GO" id="GO:0005737">
    <property type="term" value="C:cytoplasm"/>
    <property type="evidence" value="ECO:0007669"/>
    <property type="project" value="UniProtKB-SubCell"/>
</dbReference>
<keyword evidence="2 6" id="KW-0698">rRNA processing</keyword>
<keyword evidence="5 6" id="KW-0949">S-adenosyl-L-methionine</keyword>
<feature type="domain" description="Tetrapyrrole methylase" evidence="8">
    <location>
        <begin position="9"/>
        <end position="208"/>
    </location>
</feature>
<feature type="compositionally biased region" description="Basic and acidic residues" evidence="7">
    <location>
        <begin position="234"/>
        <end position="243"/>
    </location>
</feature>
<dbReference type="EC" id="2.1.1.198" evidence="6"/>
<keyword evidence="10" id="KW-1185">Reference proteome</keyword>
<dbReference type="FunFam" id="3.40.1010.10:FF:000007">
    <property type="entry name" value="Ribosomal RNA small subunit methyltransferase I"/>
    <property type="match status" value="1"/>
</dbReference>
<evidence type="ECO:0000256" key="4">
    <source>
        <dbReference type="ARBA" id="ARBA00022679"/>
    </source>
</evidence>
<dbReference type="OrthoDB" id="9809084at2"/>
<dbReference type="Proteomes" id="UP000198697">
    <property type="component" value="Unassembled WGS sequence"/>
</dbReference>
<dbReference type="STRING" id="82805.SAMN04487998_0115"/>
<dbReference type="CDD" id="cd11648">
    <property type="entry name" value="RsmI"/>
    <property type="match status" value="1"/>
</dbReference>
<comment type="similarity">
    <text evidence="6">Belongs to the methyltransferase superfamily. RsmI family.</text>
</comment>
<comment type="subcellular location">
    <subcellularLocation>
        <location evidence="6">Cytoplasm</location>
    </subcellularLocation>
</comment>
<dbReference type="PIRSF" id="PIRSF005917">
    <property type="entry name" value="MTase_YraL"/>
    <property type="match status" value="1"/>
</dbReference>
<dbReference type="PANTHER" id="PTHR46111">
    <property type="entry name" value="RIBOSOMAL RNA SMALL SUBUNIT METHYLTRANSFERASE I"/>
    <property type="match status" value="1"/>
</dbReference>
<evidence type="ECO:0000256" key="3">
    <source>
        <dbReference type="ARBA" id="ARBA00022603"/>
    </source>
</evidence>
<protein>
    <recommendedName>
        <fullName evidence="6">Ribosomal RNA small subunit methyltransferase I</fullName>
        <ecNumber evidence="6">2.1.1.198</ecNumber>
    </recommendedName>
    <alternativeName>
        <fullName evidence="6">16S rRNA 2'-O-ribose C1402 methyltransferase</fullName>
    </alternativeName>
    <alternativeName>
        <fullName evidence="6">rRNA (cytidine-2'-O-)-methyltransferase RsmI</fullName>
    </alternativeName>
</protein>
<feature type="region of interest" description="Disordered" evidence="7">
    <location>
        <begin position="234"/>
        <end position="254"/>
    </location>
</feature>
<keyword evidence="4 6" id="KW-0808">Transferase</keyword>
<feature type="compositionally biased region" description="Acidic residues" evidence="7">
    <location>
        <begin position="244"/>
        <end position="254"/>
    </location>
</feature>
<sequence length="254" mass="28286">MSEPTPTLLYLVPTPIGNLEDITLRAIRILGEVDLVLAEDTRTSGRLLQHLALKKPLLSYHLHNEHQQVPRLLERLAKGETMALVSDAGTPGISDPGFLLVRECLARGVKVECLPGATALVPALLKSGFGAERFTFEGFLPVKKGRQTRLQELVPETRTMIFYESPHRIVKTLEQLADVLGPERPASVSRELTKLFEETVTAPLAELARNFAARPSIKGEIVLVVQGRPYERPAKADRYKKYDDNDDQTEDDVE</sequence>
<gene>
    <name evidence="6" type="primary">rsmI</name>
    <name evidence="9" type="ORF">SAMN04487998_0115</name>
</gene>
<accession>A0A1H9YW65</accession>
<evidence type="ECO:0000256" key="1">
    <source>
        <dbReference type="ARBA" id="ARBA00022490"/>
    </source>
</evidence>
<dbReference type="SUPFAM" id="SSF53790">
    <property type="entry name" value="Tetrapyrrole methylase"/>
    <property type="match status" value="1"/>
</dbReference>
<evidence type="ECO:0000256" key="7">
    <source>
        <dbReference type="SAM" id="MobiDB-lite"/>
    </source>
</evidence>
<evidence type="ECO:0000256" key="6">
    <source>
        <dbReference type="HAMAP-Rule" id="MF_01877"/>
    </source>
</evidence>
<keyword evidence="1 6" id="KW-0963">Cytoplasm</keyword>
<dbReference type="InterPro" id="IPR000878">
    <property type="entry name" value="4pyrrol_Mease"/>
</dbReference>
<dbReference type="HAMAP" id="MF_01877">
    <property type="entry name" value="16SrRNA_methyltr_I"/>
    <property type="match status" value="1"/>
</dbReference>
<evidence type="ECO:0000259" key="8">
    <source>
        <dbReference type="Pfam" id="PF00590"/>
    </source>
</evidence>
<dbReference type="GO" id="GO:0070677">
    <property type="term" value="F:rRNA (cytosine-2'-O-)-methyltransferase activity"/>
    <property type="evidence" value="ECO:0007669"/>
    <property type="project" value="UniProtKB-UniRule"/>
</dbReference>
<evidence type="ECO:0000256" key="5">
    <source>
        <dbReference type="ARBA" id="ARBA00022691"/>
    </source>
</evidence>
<dbReference type="PANTHER" id="PTHR46111:SF1">
    <property type="entry name" value="RIBOSOMAL RNA SMALL SUBUNIT METHYLTRANSFERASE I"/>
    <property type="match status" value="1"/>
</dbReference>
<dbReference type="FunFam" id="3.30.950.10:FF:000002">
    <property type="entry name" value="Ribosomal RNA small subunit methyltransferase I"/>
    <property type="match status" value="1"/>
</dbReference>
<reference evidence="10" key="1">
    <citation type="submission" date="2016-10" db="EMBL/GenBank/DDBJ databases">
        <authorList>
            <person name="Varghese N."/>
            <person name="Submissions S."/>
        </authorList>
    </citation>
    <scope>NUCLEOTIDE SEQUENCE [LARGE SCALE GENOMIC DNA]</scope>
    <source>
        <strain evidence="10">DSM 15310</strain>
    </source>
</reference>
<evidence type="ECO:0000256" key="2">
    <source>
        <dbReference type="ARBA" id="ARBA00022552"/>
    </source>
</evidence>